<dbReference type="Proteomes" id="UP000585638">
    <property type="component" value="Unassembled WGS sequence"/>
</dbReference>
<keyword evidence="6" id="KW-1185">Reference proteome</keyword>
<dbReference type="Pfam" id="PF03752">
    <property type="entry name" value="ALF"/>
    <property type="match status" value="6"/>
</dbReference>
<dbReference type="PANTHER" id="PTHR23242">
    <property type="entry name" value="TRANSCRIPTION FACTOR HOXA13"/>
    <property type="match status" value="1"/>
</dbReference>
<organism evidence="5 6">
    <name type="scientific">Kutzneria kofuensis</name>
    <dbReference type="NCBI Taxonomy" id="103725"/>
    <lineage>
        <taxon>Bacteria</taxon>
        <taxon>Bacillati</taxon>
        <taxon>Actinomycetota</taxon>
        <taxon>Actinomycetes</taxon>
        <taxon>Pseudonocardiales</taxon>
        <taxon>Pseudonocardiaceae</taxon>
        <taxon>Kutzneria</taxon>
    </lineage>
</organism>
<accession>A0A7W9NG59</accession>
<name>A0A7W9NG59_9PSEU</name>
<dbReference type="EMBL" id="JACHIR010000001">
    <property type="protein sequence ID" value="MBB5890753.1"/>
    <property type="molecule type" value="Genomic_DNA"/>
</dbReference>
<dbReference type="RefSeq" id="WP_184860407.1">
    <property type="nucleotide sequence ID" value="NZ_BAAAWY010000046.1"/>
</dbReference>
<sequence length="1239" mass="127229">MSRRSLVAVTTAGALIAGFLVPATASADTQPQTTDRARVVMLWQVSGQLVRSAAERALVGSDADVHTFLTSGYQHAAELDERITVDRMLANGGVATKTAAQQALDSTDPGAIHQFLDSGWNTPRQTDLRVQVDQRLAQGGDETRKAAQQALDAGTVDALQQFLATGWRNPWQTDQRIRINQIYAGGGSEVRKSAQVALDAGTLDAYVQFLDQDLPVAQARDQETQTVAQLANVAKDAGDEAARETQAAMDAAHRAAVETELARQAAVAAAGAAQKAHGDANAAAAAANTAADAANRAAAAAREAVGAANSASSAARVAASAAARAATAASKAGQAAATAQDAATAAVGDEARAPDARRAAEQARDVAAGAQAAANAAQAAGDAAQHASDAAGAARDAGNQAAAAAQAAVDAGNFAHDAGVDASQAIAAAGEARNQAARATRAANAAQNFAHVAASAAYASRDAANRAAADALEAAAAADSAADHAGHAADAAAEATQHANAASEAAARATTAATQASSIYDAARQADAERIAVMTEDADDNATKAKAAAVSNPYTTDWSATQQARRDAETSRLIAEATASGTSDAVAVADGRKIALRLARNGGSWTKAAAIAALSGADGQVLAYVRGGIDVAAGQDDRITLQNVADLGTDGFRKAADTALKGTDSDVRALLAGRDYPNRSMDDRIAVNRVLAAAQSSGGVAVQQAAQKALDAGTEAAYNAFLTQGQYVAASQDQRIAVNRILADPASGPETKGMAQAALDGTDGTLRQFLTSGQYLAERHDHEAASHDAEVAGYLKQATQAAATANQNANDAQAAAYTARGLADKAAEYAAAARASATDAANAAKDAHDSAVRAEQSAVAAAASAATAKQAATTAQNDARQAAKSALWAESSASQAAGYASTAYEAWRVAYWAMIQTGGDAQAAAAAAKDAADKAITKFNDERAQQAFRLSNYCATVNVGDKAAYDDCMHFAASSPEERIQIIANRGVFCSNIFQQGTPYFENCIHETFDPAFAADQSLGLVNQLMTAISTLEVGLGIALVSMRCMMSNICGMAALSASPEGAAIMPWLQLSYNLAGGGVLGAALTTRAIDVFEDGWIANERLTAAVAAEARAAMEADEASRIYRLGCDPADGWKFNADEQAMALALEKKFGVQLIRWPLNQGADWISLDGRTFDGIGPLKSQYFDKQWGLGNIQNQIAKHVLGKADMVPVELGDLTPEQAAKVREFILPYQPFVFILE</sequence>
<proteinExistence type="predicted"/>
<dbReference type="InterPro" id="IPR004089">
    <property type="entry name" value="MCPsignal_dom"/>
</dbReference>
<dbReference type="GO" id="GO:0016020">
    <property type="term" value="C:membrane"/>
    <property type="evidence" value="ECO:0007669"/>
    <property type="project" value="InterPro"/>
</dbReference>
<reference evidence="5 6" key="1">
    <citation type="submission" date="2020-08" db="EMBL/GenBank/DDBJ databases">
        <title>Sequencing the genomes of 1000 actinobacteria strains.</title>
        <authorList>
            <person name="Klenk H.-P."/>
        </authorList>
    </citation>
    <scope>NUCLEOTIDE SEQUENCE [LARGE SCALE GENOMIC DNA]</scope>
    <source>
        <strain evidence="5 6">DSM 43851</strain>
    </source>
</reference>
<evidence type="ECO:0000259" key="4">
    <source>
        <dbReference type="PROSITE" id="PS50111"/>
    </source>
</evidence>
<keyword evidence="1" id="KW-0807">Transducer</keyword>
<dbReference type="CDD" id="cd20726">
    <property type="entry name" value="CDI_toxin_BpE479_tRNase-like"/>
    <property type="match status" value="1"/>
</dbReference>
<comment type="caution">
    <text evidence="5">The sequence shown here is derived from an EMBL/GenBank/DDBJ whole genome shotgun (WGS) entry which is preliminary data.</text>
</comment>
<dbReference type="InterPro" id="IPR005506">
    <property type="entry name" value="DUF312_ALF"/>
</dbReference>
<dbReference type="PROSITE" id="PS50111">
    <property type="entry name" value="CHEMOTAXIS_TRANSDUC_2"/>
    <property type="match status" value="1"/>
</dbReference>
<feature type="domain" description="Methyl-accepting transducer" evidence="4">
    <location>
        <begin position="272"/>
        <end position="524"/>
    </location>
</feature>
<protein>
    <recommendedName>
        <fullName evidence="4">Methyl-accepting transducer domain-containing protein</fullName>
    </recommendedName>
</protein>
<evidence type="ECO:0000313" key="5">
    <source>
        <dbReference type="EMBL" id="MBB5890753.1"/>
    </source>
</evidence>
<dbReference type="AlphaFoldDB" id="A0A7W9NG59"/>
<feature type="compositionally biased region" description="Basic and acidic residues" evidence="2">
    <location>
        <begin position="349"/>
        <end position="364"/>
    </location>
</feature>
<gene>
    <name evidence="5" type="ORF">BJ998_001949</name>
</gene>
<feature type="region of interest" description="Disordered" evidence="2">
    <location>
        <begin position="345"/>
        <end position="364"/>
    </location>
</feature>
<dbReference type="GO" id="GO:0007165">
    <property type="term" value="P:signal transduction"/>
    <property type="evidence" value="ECO:0007669"/>
    <property type="project" value="UniProtKB-KW"/>
</dbReference>
<evidence type="ECO:0000256" key="3">
    <source>
        <dbReference type="SAM" id="SignalP"/>
    </source>
</evidence>
<dbReference type="PANTHER" id="PTHR23242:SF9">
    <property type="entry name" value="TRANSCRIPTION FACTOR HOXA13"/>
    <property type="match status" value="1"/>
</dbReference>
<evidence type="ECO:0000256" key="1">
    <source>
        <dbReference type="PROSITE-ProRule" id="PRU00284"/>
    </source>
</evidence>
<evidence type="ECO:0000256" key="2">
    <source>
        <dbReference type="SAM" id="MobiDB-lite"/>
    </source>
</evidence>
<feature type="chain" id="PRO_5030702574" description="Methyl-accepting transducer domain-containing protein" evidence="3">
    <location>
        <begin position="28"/>
        <end position="1239"/>
    </location>
</feature>
<keyword evidence="3" id="KW-0732">Signal</keyword>
<evidence type="ECO:0000313" key="6">
    <source>
        <dbReference type="Proteomes" id="UP000585638"/>
    </source>
</evidence>
<feature type="signal peptide" evidence="3">
    <location>
        <begin position="1"/>
        <end position="27"/>
    </location>
</feature>